<feature type="domain" description="Reverse transcriptase Ty1/copia-type" evidence="1">
    <location>
        <begin position="61"/>
        <end position="123"/>
    </location>
</feature>
<reference evidence="2" key="2">
    <citation type="submission" date="2019-01" db="UniProtKB">
        <authorList>
            <consortium name="EnsemblPlants"/>
        </authorList>
    </citation>
    <scope>IDENTIFICATION</scope>
    <source>
        <strain evidence="2">cv. Heinz 1706</strain>
    </source>
</reference>
<dbReference type="Pfam" id="PF07727">
    <property type="entry name" value="RVT_2"/>
    <property type="match status" value="1"/>
</dbReference>
<sequence>MVKLNLVKGLPNSSNFCGGEICVGCHYEKAHRLPFDKSVSRCIAPLELIHIDLMGPISFSVARLQEELALRFDIKKFGELHHFLGLEVTNTSKGVFVTQEGYAKKLVDRFGVKQSKKCSTPLENSMGLRREEVSLLVDPKPYRALVGSLMYLTITRPDIAFSIGYVSKFMQSPRKPHLKAAKKILKYINSTSDMSLFFKRKNDLVLIEYTDTDFGSDMDNQRSTSGYIFLCGGTVISQFLCQLRRQNIKATSLTAQECVWLQRLAEDLHRSISKTTTIFGDDQNIIGRRRLW</sequence>
<dbReference type="Gramene" id="Solyc11g051025.1.1">
    <property type="protein sequence ID" value="Solyc11g051025.1.1"/>
    <property type="gene ID" value="Solyc11g051025.1"/>
</dbReference>
<dbReference type="PANTHER" id="PTHR11439">
    <property type="entry name" value="GAG-POL-RELATED RETROTRANSPOSON"/>
    <property type="match status" value="1"/>
</dbReference>
<proteinExistence type="predicted"/>
<dbReference type="STRING" id="4081.A0A3Q7IXT6"/>
<dbReference type="Proteomes" id="UP000004994">
    <property type="component" value="Chromosome 11"/>
</dbReference>
<dbReference type="SUPFAM" id="SSF56672">
    <property type="entry name" value="DNA/RNA polymerases"/>
    <property type="match status" value="1"/>
</dbReference>
<evidence type="ECO:0000313" key="3">
    <source>
        <dbReference type="Proteomes" id="UP000004994"/>
    </source>
</evidence>
<dbReference type="InParanoid" id="A0A3Q7IXT6"/>
<dbReference type="InterPro" id="IPR043502">
    <property type="entry name" value="DNA/RNA_pol_sf"/>
</dbReference>
<dbReference type="AlphaFoldDB" id="A0A3Q7IXT6"/>
<organism evidence="2">
    <name type="scientific">Solanum lycopersicum</name>
    <name type="common">Tomato</name>
    <name type="synonym">Lycopersicon esculentum</name>
    <dbReference type="NCBI Taxonomy" id="4081"/>
    <lineage>
        <taxon>Eukaryota</taxon>
        <taxon>Viridiplantae</taxon>
        <taxon>Streptophyta</taxon>
        <taxon>Embryophyta</taxon>
        <taxon>Tracheophyta</taxon>
        <taxon>Spermatophyta</taxon>
        <taxon>Magnoliopsida</taxon>
        <taxon>eudicotyledons</taxon>
        <taxon>Gunneridae</taxon>
        <taxon>Pentapetalae</taxon>
        <taxon>asterids</taxon>
        <taxon>lamiids</taxon>
        <taxon>Solanales</taxon>
        <taxon>Solanaceae</taxon>
        <taxon>Solanoideae</taxon>
        <taxon>Solaneae</taxon>
        <taxon>Solanum</taxon>
        <taxon>Solanum subgen. Lycopersicon</taxon>
    </lineage>
</organism>
<accession>A0A3Q7IXT6</accession>
<reference evidence="2" key="1">
    <citation type="journal article" date="2012" name="Nature">
        <title>The tomato genome sequence provides insights into fleshy fruit evolution.</title>
        <authorList>
            <consortium name="Tomato Genome Consortium"/>
        </authorList>
    </citation>
    <scope>NUCLEOTIDE SEQUENCE [LARGE SCALE GENOMIC DNA]</scope>
    <source>
        <strain evidence="2">cv. Heinz 1706</strain>
    </source>
</reference>
<evidence type="ECO:0000313" key="2">
    <source>
        <dbReference type="EnsemblPlants" id="Solyc11g051025.1.1"/>
    </source>
</evidence>
<dbReference type="PANTHER" id="PTHR11439:SF480">
    <property type="entry name" value="REVERSE TRANSCRIPTASE TY1_COPIA-TYPE DOMAIN-CONTAINING PROTEIN"/>
    <property type="match status" value="1"/>
</dbReference>
<protein>
    <recommendedName>
        <fullName evidence="1">Reverse transcriptase Ty1/copia-type domain-containing protein</fullName>
    </recommendedName>
</protein>
<dbReference type="EnsemblPlants" id="Solyc11g051025.1.1">
    <property type="protein sequence ID" value="Solyc11g051025.1.1"/>
    <property type="gene ID" value="Solyc11g051025.1"/>
</dbReference>
<evidence type="ECO:0000259" key="1">
    <source>
        <dbReference type="Pfam" id="PF07727"/>
    </source>
</evidence>
<dbReference type="InterPro" id="IPR013103">
    <property type="entry name" value="RVT_2"/>
</dbReference>
<dbReference type="CDD" id="cd09272">
    <property type="entry name" value="RNase_HI_RT_Ty1"/>
    <property type="match status" value="1"/>
</dbReference>
<name>A0A3Q7IXT6_SOLLC</name>
<keyword evidence="3" id="KW-1185">Reference proteome</keyword>